<evidence type="ECO:0000313" key="3">
    <source>
        <dbReference type="Proteomes" id="UP001280581"/>
    </source>
</evidence>
<comment type="caution">
    <text evidence="2">The sequence shown here is derived from an EMBL/GenBank/DDBJ whole genome shotgun (WGS) entry which is preliminary data.</text>
</comment>
<sequence length="106" mass="11890">MSTSNSTDVGELVQLLNLLAICVQVLAFMLLLGFFYHKFRYDDLESKMQALKDIDVEKGFGTAYNKNQGHDGTEKQGGNKLAHSLNKKTRKVAVHSNCPICNHRYA</sequence>
<evidence type="ECO:0000256" key="1">
    <source>
        <dbReference type="SAM" id="Phobius"/>
    </source>
</evidence>
<evidence type="ECO:0000313" key="2">
    <source>
        <dbReference type="EMBL" id="KAK3202451.1"/>
    </source>
</evidence>
<proteinExistence type="predicted"/>
<keyword evidence="1" id="KW-0812">Transmembrane</keyword>
<keyword evidence="1" id="KW-0472">Membrane</keyword>
<reference evidence="2 3" key="1">
    <citation type="submission" date="2021-02" db="EMBL/GenBank/DDBJ databases">
        <title>Genome assembly of Pseudopithomyces chartarum.</title>
        <authorList>
            <person name="Jauregui R."/>
            <person name="Singh J."/>
            <person name="Voisey C."/>
        </authorList>
    </citation>
    <scope>NUCLEOTIDE SEQUENCE [LARGE SCALE GENOMIC DNA]</scope>
    <source>
        <strain evidence="2 3">AGR01</strain>
    </source>
</reference>
<dbReference type="EMBL" id="WVTA01000014">
    <property type="protein sequence ID" value="KAK3202451.1"/>
    <property type="molecule type" value="Genomic_DNA"/>
</dbReference>
<organism evidence="2 3">
    <name type="scientific">Pseudopithomyces chartarum</name>
    <dbReference type="NCBI Taxonomy" id="1892770"/>
    <lineage>
        <taxon>Eukaryota</taxon>
        <taxon>Fungi</taxon>
        <taxon>Dikarya</taxon>
        <taxon>Ascomycota</taxon>
        <taxon>Pezizomycotina</taxon>
        <taxon>Dothideomycetes</taxon>
        <taxon>Pleosporomycetidae</taxon>
        <taxon>Pleosporales</taxon>
        <taxon>Massarineae</taxon>
        <taxon>Didymosphaeriaceae</taxon>
        <taxon>Pseudopithomyces</taxon>
    </lineage>
</organism>
<name>A0AAN6LSG1_9PLEO</name>
<keyword evidence="1" id="KW-1133">Transmembrane helix</keyword>
<dbReference type="Proteomes" id="UP001280581">
    <property type="component" value="Unassembled WGS sequence"/>
</dbReference>
<dbReference type="AlphaFoldDB" id="A0AAN6LSG1"/>
<gene>
    <name evidence="2" type="ORF">GRF29_161g1220443</name>
</gene>
<accession>A0AAN6LSG1</accession>
<protein>
    <submittedName>
        <fullName evidence="2">Uncharacterized protein</fullName>
    </submittedName>
</protein>
<feature type="transmembrane region" description="Helical" evidence="1">
    <location>
        <begin position="12"/>
        <end position="36"/>
    </location>
</feature>
<keyword evidence="3" id="KW-1185">Reference proteome</keyword>